<dbReference type="CDD" id="cd00156">
    <property type="entry name" value="REC"/>
    <property type="match status" value="1"/>
</dbReference>
<dbReference type="AlphaFoldDB" id="A0A370DNN7"/>
<name>A0A370DNN7_9GAMM</name>
<feature type="modified residue" description="4-aspartylphosphate" evidence="2">
    <location>
        <position position="51"/>
    </location>
</feature>
<keyword evidence="5" id="KW-1185">Reference proteome</keyword>
<gene>
    <name evidence="4" type="ORF">DIZ80_02065</name>
</gene>
<dbReference type="PANTHER" id="PTHR44591">
    <property type="entry name" value="STRESS RESPONSE REGULATOR PROTEIN 1"/>
    <property type="match status" value="1"/>
</dbReference>
<dbReference type="SUPFAM" id="SSF52172">
    <property type="entry name" value="CheY-like"/>
    <property type="match status" value="1"/>
</dbReference>
<dbReference type="Pfam" id="PF00072">
    <property type="entry name" value="Response_reg"/>
    <property type="match status" value="1"/>
</dbReference>
<comment type="caution">
    <text evidence="4">The sequence shown here is derived from an EMBL/GenBank/DDBJ whole genome shotgun (WGS) entry which is preliminary data.</text>
</comment>
<accession>A0A370DNN7</accession>
<dbReference type="EMBL" id="QFXC01000003">
    <property type="protein sequence ID" value="RDH85756.1"/>
    <property type="molecule type" value="Genomic_DNA"/>
</dbReference>
<dbReference type="InterPro" id="IPR050595">
    <property type="entry name" value="Bact_response_regulator"/>
</dbReference>
<evidence type="ECO:0000256" key="2">
    <source>
        <dbReference type="PROSITE-ProRule" id="PRU00169"/>
    </source>
</evidence>
<dbReference type="SMART" id="SM00448">
    <property type="entry name" value="REC"/>
    <property type="match status" value="1"/>
</dbReference>
<dbReference type="PANTHER" id="PTHR44591:SF3">
    <property type="entry name" value="RESPONSE REGULATORY DOMAIN-CONTAINING PROTEIN"/>
    <property type="match status" value="1"/>
</dbReference>
<protein>
    <submittedName>
        <fullName evidence="4">Response regulator</fullName>
    </submittedName>
</protein>
<proteinExistence type="predicted"/>
<dbReference type="Proteomes" id="UP000254266">
    <property type="component" value="Unassembled WGS sequence"/>
</dbReference>
<organism evidence="4 5">
    <name type="scientific">endosymbiont of Galathealinum brachiosum</name>
    <dbReference type="NCBI Taxonomy" id="2200906"/>
    <lineage>
        <taxon>Bacteria</taxon>
        <taxon>Pseudomonadati</taxon>
        <taxon>Pseudomonadota</taxon>
        <taxon>Gammaproteobacteria</taxon>
        <taxon>sulfur-oxidizing symbionts</taxon>
    </lineage>
</organism>
<keyword evidence="1 2" id="KW-0597">Phosphoprotein</keyword>
<dbReference type="InterPro" id="IPR011006">
    <property type="entry name" value="CheY-like_superfamily"/>
</dbReference>
<dbReference type="GO" id="GO:0000160">
    <property type="term" value="P:phosphorelay signal transduction system"/>
    <property type="evidence" value="ECO:0007669"/>
    <property type="project" value="InterPro"/>
</dbReference>
<evidence type="ECO:0000313" key="4">
    <source>
        <dbReference type="EMBL" id="RDH85756.1"/>
    </source>
</evidence>
<dbReference type="InterPro" id="IPR001789">
    <property type="entry name" value="Sig_transdc_resp-reg_receiver"/>
</dbReference>
<reference evidence="4 5" key="1">
    <citation type="journal article" date="2018" name="ISME J.">
        <title>Endosymbiont genomes yield clues of tubeworm success.</title>
        <authorList>
            <person name="Li Y."/>
            <person name="Liles M.R."/>
            <person name="Halanych K.M."/>
        </authorList>
    </citation>
    <scope>NUCLEOTIDE SEQUENCE [LARGE SCALE GENOMIC DNA]</scope>
    <source>
        <strain evidence="4">A1464</strain>
    </source>
</reference>
<feature type="domain" description="Response regulatory" evidence="3">
    <location>
        <begin position="2"/>
        <end position="129"/>
    </location>
</feature>
<evidence type="ECO:0000259" key="3">
    <source>
        <dbReference type="PROSITE" id="PS50110"/>
    </source>
</evidence>
<evidence type="ECO:0000313" key="5">
    <source>
        <dbReference type="Proteomes" id="UP000254266"/>
    </source>
</evidence>
<sequence>MRILIIDDEEDIRDVLQLILESVGYDVRIASNGDMAIEFQREEPADLIITDIIMPGKNGVDIITEIKKEFPDIKVIAISGGGGVQPVEYTPEAISTTAYLAAAQKAGAKKIFTKPFERDDLIKAVEDLVGKPH</sequence>
<dbReference type="PROSITE" id="PS50110">
    <property type="entry name" value="RESPONSE_REGULATORY"/>
    <property type="match status" value="1"/>
</dbReference>
<dbReference type="Gene3D" id="3.40.50.2300">
    <property type="match status" value="1"/>
</dbReference>
<evidence type="ECO:0000256" key="1">
    <source>
        <dbReference type="ARBA" id="ARBA00022553"/>
    </source>
</evidence>